<keyword evidence="2" id="KW-1185">Reference proteome</keyword>
<evidence type="ECO:0000313" key="1">
    <source>
        <dbReference type="EMBL" id="KAF9651658.1"/>
    </source>
</evidence>
<reference evidence="1" key="2">
    <citation type="journal article" date="2020" name="Nat. Commun.">
        <title>Large-scale genome sequencing of mycorrhizal fungi provides insights into the early evolution of symbiotic traits.</title>
        <authorList>
            <person name="Miyauchi S."/>
            <person name="Kiss E."/>
            <person name="Kuo A."/>
            <person name="Drula E."/>
            <person name="Kohler A."/>
            <person name="Sanchez-Garcia M."/>
            <person name="Morin E."/>
            <person name="Andreopoulos B."/>
            <person name="Barry K.W."/>
            <person name="Bonito G."/>
            <person name="Buee M."/>
            <person name="Carver A."/>
            <person name="Chen C."/>
            <person name="Cichocki N."/>
            <person name="Clum A."/>
            <person name="Culley D."/>
            <person name="Crous P.W."/>
            <person name="Fauchery L."/>
            <person name="Girlanda M."/>
            <person name="Hayes R.D."/>
            <person name="Keri Z."/>
            <person name="LaButti K."/>
            <person name="Lipzen A."/>
            <person name="Lombard V."/>
            <person name="Magnuson J."/>
            <person name="Maillard F."/>
            <person name="Murat C."/>
            <person name="Nolan M."/>
            <person name="Ohm R.A."/>
            <person name="Pangilinan J."/>
            <person name="Pereira M.F."/>
            <person name="Perotto S."/>
            <person name="Peter M."/>
            <person name="Pfister S."/>
            <person name="Riley R."/>
            <person name="Sitrit Y."/>
            <person name="Stielow J.B."/>
            <person name="Szollosi G."/>
            <person name="Zifcakova L."/>
            <person name="Stursova M."/>
            <person name="Spatafora J.W."/>
            <person name="Tedersoo L."/>
            <person name="Vaario L.M."/>
            <person name="Yamada A."/>
            <person name="Yan M."/>
            <person name="Wang P."/>
            <person name="Xu J."/>
            <person name="Bruns T."/>
            <person name="Baldrian P."/>
            <person name="Vilgalys R."/>
            <person name="Dunand C."/>
            <person name="Henrissat B."/>
            <person name="Grigoriev I.V."/>
            <person name="Hibbett D."/>
            <person name="Nagy L.G."/>
            <person name="Martin F.M."/>
        </authorList>
    </citation>
    <scope>NUCLEOTIDE SEQUENCE</scope>
    <source>
        <strain evidence="1">P2</strain>
    </source>
</reference>
<comment type="caution">
    <text evidence="1">The sequence shown here is derived from an EMBL/GenBank/DDBJ whole genome shotgun (WGS) entry which is preliminary data.</text>
</comment>
<reference evidence="1" key="1">
    <citation type="submission" date="2019-10" db="EMBL/GenBank/DDBJ databases">
        <authorList>
            <consortium name="DOE Joint Genome Institute"/>
            <person name="Kuo A."/>
            <person name="Miyauchi S."/>
            <person name="Kiss E."/>
            <person name="Drula E."/>
            <person name="Kohler A."/>
            <person name="Sanchez-Garcia M."/>
            <person name="Andreopoulos B."/>
            <person name="Barry K.W."/>
            <person name="Bonito G."/>
            <person name="Buee M."/>
            <person name="Carver A."/>
            <person name="Chen C."/>
            <person name="Cichocki N."/>
            <person name="Clum A."/>
            <person name="Culley D."/>
            <person name="Crous P.W."/>
            <person name="Fauchery L."/>
            <person name="Girlanda M."/>
            <person name="Hayes R."/>
            <person name="Keri Z."/>
            <person name="Labutti K."/>
            <person name="Lipzen A."/>
            <person name="Lombard V."/>
            <person name="Magnuson J."/>
            <person name="Maillard F."/>
            <person name="Morin E."/>
            <person name="Murat C."/>
            <person name="Nolan M."/>
            <person name="Ohm R."/>
            <person name="Pangilinan J."/>
            <person name="Pereira M."/>
            <person name="Perotto S."/>
            <person name="Peter M."/>
            <person name="Riley R."/>
            <person name="Sitrit Y."/>
            <person name="Stielow B."/>
            <person name="Szollosi G."/>
            <person name="Zifcakova L."/>
            <person name="Stursova M."/>
            <person name="Spatafora J.W."/>
            <person name="Tedersoo L."/>
            <person name="Vaario L.-M."/>
            <person name="Yamada A."/>
            <person name="Yan M."/>
            <person name="Wang P."/>
            <person name="Xu J."/>
            <person name="Bruns T."/>
            <person name="Baldrian P."/>
            <person name="Vilgalys R."/>
            <person name="Henrissat B."/>
            <person name="Grigoriev I.V."/>
            <person name="Hibbett D."/>
            <person name="Nagy L.G."/>
            <person name="Martin F.M."/>
        </authorList>
    </citation>
    <scope>NUCLEOTIDE SEQUENCE</scope>
    <source>
        <strain evidence="1">P2</strain>
    </source>
</reference>
<sequence length="488" mass="54788">MTTNEVAQGHAPPLEIRPIFRSGDPNNRIDFVFFGDGYTESEKSKFFDDAARLAGEIAQNQTFYTVKPLLNFWAAFTPSVEVKGTELRGVYYARPEVARLACTSLGSQCDYPVLLGNDPYYGGLGGEFTVITPSVKNGALVLRHELGHSIIEIGEEYDGGVDGGYFGVDAANSPETIGWRHWLTNPPAPGEIPRVERMVMSFQAYPWTTLNVSTVWTGRFLSSGTYPSNFIRFSIAGIPRSDQLTVRLDGKDIGWAIEEGVGRDRYFYQYLDVEGGGFGDREHEIQFVLNYDDPDRTTEGSGPQLCSIEVLEYGAPHEFNGSLGHYGVFPTFSATNRTTYRPTNEDCLMRDVVIPDFCKVCIEELWLRLLKRVSIIENAESDCRSFIINLLPLAQFRTNETLVGTEESYEIVWSRKRKGQEDWILENFSGKTELALSELDDIKSGDVIAVAVRFVTEEVRLDEKGYLRDSMEWTIGSECKSGWISVQT</sequence>
<dbReference type="EMBL" id="MU117974">
    <property type="protein sequence ID" value="KAF9651658.1"/>
    <property type="molecule type" value="Genomic_DNA"/>
</dbReference>
<organism evidence="1 2">
    <name type="scientific">Thelephora ganbajun</name>
    <name type="common">Ganba fungus</name>
    <dbReference type="NCBI Taxonomy" id="370292"/>
    <lineage>
        <taxon>Eukaryota</taxon>
        <taxon>Fungi</taxon>
        <taxon>Dikarya</taxon>
        <taxon>Basidiomycota</taxon>
        <taxon>Agaricomycotina</taxon>
        <taxon>Agaricomycetes</taxon>
        <taxon>Thelephorales</taxon>
        <taxon>Thelephoraceae</taxon>
        <taxon>Thelephora</taxon>
    </lineage>
</organism>
<accession>A0ACB6ZQF0</accession>
<protein>
    <submittedName>
        <fullName evidence="1">Uncharacterized protein</fullName>
    </submittedName>
</protein>
<evidence type="ECO:0000313" key="2">
    <source>
        <dbReference type="Proteomes" id="UP000886501"/>
    </source>
</evidence>
<name>A0ACB6ZQF0_THEGA</name>
<gene>
    <name evidence="1" type="ORF">BDM02DRAFT_3154243</name>
</gene>
<dbReference type="Proteomes" id="UP000886501">
    <property type="component" value="Unassembled WGS sequence"/>
</dbReference>
<proteinExistence type="predicted"/>